<keyword evidence="1" id="KW-0862">Zinc</keyword>
<dbReference type="InterPro" id="IPR001900">
    <property type="entry name" value="RNase_II/R"/>
</dbReference>
<dbReference type="InterPro" id="IPR019734">
    <property type="entry name" value="TPR_rpt"/>
</dbReference>
<dbReference type="GO" id="GO:0010587">
    <property type="term" value="P:miRNA catabolic process"/>
    <property type="evidence" value="ECO:0007669"/>
    <property type="project" value="TreeGrafter"/>
</dbReference>
<feature type="compositionally biased region" description="Acidic residues" evidence="2">
    <location>
        <begin position="2200"/>
        <end position="2209"/>
    </location>
</feature>
<dbReference type="InterPro" id="IPR000571">
    <property type="entry name" value="Znf_CCCH"/>
</dbReference>
<dbReference type="InterPro" id="IPR041679">
    <property type="entry name" value="DNA2/NAM7-like_C"/>
</dbReference>
<dbReference type="OrthoDB" id="2285229at2759"/>
<dbReference type="InterPro" id="IPR011990">
    <property type="entry name" value="TPR-like_helical_dom_sf"/>
</dbReference>
<dbReference type="PANTHER" id="PTHR23355:SF9">
    <property type="entry name" value="DIS3-LIKE EXONUCLEASE 2"/>
    <property type="match status" value="1"/>
</dbReference>
<dbReference type="InterPro" id="IPR041677">
    <property type="entry name" value="DNA2/NAM7_AAA_11"/>
</dbReference>
<dbReference type="EMBL" id="RCHS01004001">
    <property type="protein sequence ID" value="RMX38424.1"/>
    <property type="molecule type" value="Genomic_DNA"/>
</dbReference>
<dbReference type="Pfam" id="PF00773">
    <property type="entry name" value="RNB"/>
    <property type="match status" value="1"/>
</dbReference>
<dbReference type="InterPro" id="IPR056787">
    <property type="entry name" value="OB_HELZ2"/>
</dbReference>
<dbReference type="PROSITE" id="PS01175">
    <property type="entry name" value="RIBONUCLEASE_II"/>
    <property type="match status" value="1"/>
</dbReference>
<dbReference type="SMART" id="SM00356">
    <property type="entry name" value="ZnF_C3H1"/>
    <property type="match status" value="3"/>
</dbReference>
<feature type="compositionally biased region" description="Polar residues" evidence="2">
    <location>
        <begin position="293"/>
        <end position="302"/>
    </location>
</feature>
<keyword evidence="1" id="KW-0479">Metal-binding</keyword>
<feature type="compositionally biased region" description="Low complexity" evidence="2">
    <location>
        <begin position="954"/>
        <end position="967"/>
    </location>
</feature>
<feature type="compositionally biased region" description="Basic and acidic residues" evidence="2">
    <location>
        <begin position="305"/>
        <end position="314"/>
    </location>
</feature>
<dbReference type="Gene3D" id="1.25.40.10">
    <property type="entry name" value="Tetratricopeptide repeat domain"/>
    <property type="match status" value="1"/>
</dbReference>
<dbReference type="Pfam" id="PF25049">
    <property type="entry name" value="OB_HELZ2"/>
    <property type="match status" value="1"/>
</dbReference>
<dbReference type="CDD" id="cd18808">
    <property type="entry name" value="SF1_C_Upf1"/>
    <property type="match status" value="1"/>
</dbReference>
<feature type="domain" description="C3H1-type" evidence="3">
    <location>
        <begin position="718"/>
        <end position="740"/>
    </location>
</feature>
<evidence type="ECO:0000256" key="1">
    <source>
        <dbReference type="PROSITE-ProRule" id="PRU00723"/>
    </source>
</evidence>
<accession>A0A3M6TAX1</accession>
<dbReference type="Gene3D" id="3.40.50.300">
    <property type="entry name" value="P-loop containing nucleotide triphosphate hydrolases"/>
    <property type="match status" value="2"/>
</dbReference>
<dbReference type="GO" id="GO:0008270">
    <property type="term" value="F:zinc ion binding"/>
    <property type="evidence" value="ECO:0007669"/>
    <property type="project" value="UniProtKB-KW"/>
</dbReference>
<dbReference type="GO" id="GO:0003723">
    <property type="term" value="F:RNA binding"/>
    <property type="evidence" value="ECO:0007669"/>
    <property type="project" value="InterPro"/>
</dbReference>
<evidence type="ECO:0000313" key="4">
    <source>
        <dbReference type="EMBL" id="RMX38424.1"/>
    </source>
</evidence>
<dbReference type="Proteomes" id="UP000275408">
    <property type="component" value="Unassembled WGS sequence"/>
</dbReference>
<keyword evidence="1" id="KW-0863">Zinc-finger</keyword>
<proteinExistence type="predicted"/>
<evidence type="ECO:0000256" key="2">
    <source>
        <dbReference type="SAM" id="MobiDB-lite"/>
    </source>
</evidence>
<dbReference type="InterPro" id="IPR027417">
    <property type="entry name" value="P-loop_NTPase"/>
</dbReference>
<dbReference type="InterPro" id="IPR022966">
    <property type="entry name" value="RNase_II/R_CS"/>
</dbReference>
<feature type="domain" description="C3H1-type" evidence="3">
    <location>
        <begin position="1190"/>
        <end position="1218"/>
    </location>
</feature>
<feature type="compositionally biased region" description="Polar residues" evidence="2">
    <location>
        <begin position="1025"/>
        <end position="1039"/>
    </location>
</feature>
<feature type="compositionally biased region" description="Polar residues" evidence="2">
    <location>
        <begin position="968"/>
        <end position="1017"/>
    </location>
</feature>
<dbReference type="SUPFAM" id="SSF50249">
    <property type="entry name" value="Nucleic acid-binding proteins"/>
    <property type="match status" value="2"/>
</dbReference>
<evidence type="ECO:0000259" key="3">
    <source>
        <dbReference type="PROSITE" id="PS50103"/>
    </source>
</evidence>
<dbReference type="GO" id="GO:0000175">
    <property type="term" value="F:3'-5'-RNA exonuclease activity"/>
    <property type="evidence" value="ECO:0007669"/>
    <property type="project" value="TreeGrafter"/>
</dbReference>
<feature type="compositionally biased region" description="Polar residues" evidence="2">
    <location>
        <begin position="2169"/>
        <end position="2182"/>
    </location>
</feature>
<dbReference type="GO" id="GO:0006402">
    <property type="term" value="P:mRNA catabolic process"/>
    <property type="evidence" value="ECO:0007669"/>
    <property type="project" value="TreeGrafter"/>
</dbReference>
<dbReference type="InterPro" id="IPR050180">
    <property type="entry name" value="RNR_Ribonuclease"/>
</dbReference>
<organism evidence="4 5">
    <name type="scientific">Pocillopora damicornis</name>
    <name type="common">Cauliflower coral</name>
    <name type="synonym">Millepora damicornis</name>
    <dbReference type="NCBI Taxonomy" id="46731"/>
    <lineage>
        <taxon>Eukaryota</taxon>
        <taxon>Metazoa</taxon>
        <taxon>Cnidaria</taxon>
        <taxon>Anthozoa</taxon>
        <taxon>Hexacorallia</taxon>
        <taxon>Scleractinia</taxon>
        <taxon>Astrocoeniina</taxon>
        <taxon>Pocilloporidae</taxon>
        <taxon>Pocillopora</taxon>
    </lineage>
</organism>
<dbReference type="GO" id="GO:0004386">
    <property type="term" value="F:helicase activity"/>
    <property type="evidence" value="ECO:0007669"/>
    <property type="project" value="InterPro"/>
</dbReference>
<feature type="compositionally biased region" description="Basic residues" evidence="2">
    <location>
        <begin position="327"/>
        <end position="348"/>
    </location>
</feature>
<feature type="compositionally biased region" description="Polar residues" evidence="2">
    <location>
        <begin position="462"/>
        <end position="475"/>
    </location>
</feature>
<keyword evidence="5" id="KW-1185">Reference proteome</keyword>
<dbReference type="InterPro" id="IPR047187">
    <property type="entry name" value="SF1_C_Upf1"/>
</dbReference>
<dbReference type="SMART" id="SM00028">
    <property type="entry name" value="TPR"/>
    <property type="match status" value="2"/>
</dbReference>
<feature type="zinc finger region" description="C3H1-type" evidence="1">
    <location>
        <begin position="1190"/>
        <end position="1218"/>
    </location>
</feature>
<dbReference type="STRING" id="46731.A0A3M6TAX1"/>
<evidence type="ECO:0000313" key="5">
    <source>
        <dbReference type="Proteomes" id="UP000275408"/>
    </source>
</evidence>
<dbReference type="InterPro" id="IPR012340">
    <property type="entry name" value="NA-bd_OB-fold"/>
</dbReference>
<feature type="region of interest" description="Disordered" evidence="2">
    <location>
        <begin position="451"/>
        <end position="479"/>
    </location>
</feature>
<dbReference type="FunFam" id="3.40.50.300:FF:000419">
    <property type="entry name" value="Probable helicase with zinc finger domain"/>
    <property type="match status" value="1"/>
</dbReference>
<dbReference type="Pfam" id="PF13086">
    <property type="entry name" value="AAA_11"/>
    <property type="match status" value="2"/>
</dbReference>
<feature type="region of interest" description="Disordered" evidence="2">
    <location>
        <begin position="293"/>
        <end position="388"/>
    </location>
</feature>
<dbReference type="SUPFAM" id="SSF48452">
    <property type="entry name" value="TPR-like"/>
    <property type="match status" value="2"/>
</dbReference>
<comment type="caution">
    <text evidence="4">The sequence shown here is derived from an EMBL/GenBank/DDBJ whole genome shotgun (WGS) entry which is preliminary data.</text>
</comment>
<reference evidence="4 5" key="1">
    <citation type="journal article" date="2018" name="Sci. Rep.">
        <title>Comparative analysis of the Pocillopora damicornis genome highlights role of immune system in coral evolution.</title>
        <authorList>
            <person name="Cunning R."/>
            <person name="Bay R.A."/>
            <person name="Gillette P."/>
            <person name="Baker A.C."/>
            <person name="Traylor-Knowles N."/>
        </authorList>
    </citation>
    <scope>NUCLEOTIDE SEQUENCE [LARGE SCALE GENOMIC DNA]</scope>
    <source>
        <strain evidence="4">RSMAS</strain>
        <tissue evidence="4">Whole animal</tissue>
    </source>
</reference>
<dbReference type="Pfam" id="PF13087">
    <property type="entry name" value="AAA_12"/>
    <property type="match status" value="1"/>
</dbReference>
<dbReference type="PROSITE" id="PS50103">
    <property type="entry name" value="ZF_C3H1"/>
    <property type="match status" value="2"/>
</dbReference>
<feature type="zinc finger region" description="C3H1-type" evidence="1">
    <location>
        <begin position="718"/>
        <end position="740"/>
    </location>
</feature>
<protein>
    <recommendedName>
        <fullName evidence="3">C3H1-type domain-containing protein</fullName>
    </recommendedName>
</protein>
<gene>
    <name evidence="4" type="ORF">pdam_00016294</name>
</gene>
<sequence>MMAQGGYSSTDDGEESEDIDDSFILPFMNPAVTLFEKQGDEKFQAKMYEEASMCYTAAMEEPIMPFIDISIISERLFRKRAGCFLKMGNYLNAIQDSEKAIQVANNHNNPNLAKSVYIKMKAIISLEDYPPAFPLALWYKHLLPNCEKSRAALNDLKEKLTEEFTKDESVIDEVLFEMLSFAHGMTMDPDTLELALECYTELLDLLDFLIIPEVQLRQAKCLLQSGRCDEAKVACAKVLWFAGDNVDALSLMGEITRQIREREMRQAKEMTELQGTTGSPLEKGKEKNVAKLSNYTDEQQGAVQKKKEDLDLARVESVNTKEQGNNQRKKKRNKEKRKKKKARKKAQKKSASSPDLPPVSSDINIPSDESLDEDDSQATDSVIGDPDIGFGSLNIVTSPFTLNVTEVDGYEESDGEEFILTQNTRCLGSTTGNKISLDCKQTFGGTISSLDWIGTSDENPRSSDLATSKQPNSQPMEEKPLITQRQSLGFGDATSNTLTPVTAENVKPIGLTSQTIVASQGQTTYASVTSRNLVRDMSQTRSEAKTFSNYDDFPTLDRSSLQVSASSSSAVWTNLRKAHQLPNESTLVGVYYDQSLRKSPVQPGSSTVSFSSPRPEQWQRSLTTAPIIQGFQSGGIANTTNASTGSSNRVPIPEKVFVVCGHFLSKRPSCDYAQAKTCQCCEDRSLLHYAIWNDIHHCWQVIRPFPVGKIPTNALLNVCRHFAIKASCRKEPCSYAHGEIEKHLWEKQREGSLPTPKESLRVLRSINGPATTQHLTQEIDTSFLPLQTTVIITECATMASFTTSTGNVYPGVDAVASQSKIASLQLRPTTDVQSGKPSTFSHISATPVIFAPEAAPTGPISYQSPTKDGVHTASPLFSSTTAMASGESSLPLQFLPASDVRIQEANSKGNTSCTSSLAKETENPIAPIAASVKPTNMMPKVQHVGTVMSHTQGAESSTASTCPSSSENTEIISTPVQSSAQTSIKTSQGVSQSCIPSESTVAERSTNSQSITWSNVLKTPGRPSTPIQKTTAIPTNNSSNEYRKVPTGVYVVCDHFLKENLQRAASVSHKDKPCKGCEKRSKFKYAFWSVIWKRWEEIRPYPKDVNINFAFRVCRQYSKHERCLKIPCSFAHGEQEKTMWTMEREGVLPTPREFLTGSFSGNPSASAEKSSAMHLSSQLLYRPSPPGVTNGSYRLCRSCHTRERCRFGRGCIYAHSQQELNEWKQEYDRKLKEKAKEDIKKREELFSSEMASKFLKAPPEDQVECLPGVEVICSPQELNVKLRDKEQFKWIFTLSFKPDEVGSLQNVFLLNRYHSCYHLSEIRVGCIEEKRGSETYKLLYTAKLEDSWYKSPNSERLVGRVKVALAVSFESSLYGSFEQLVLFDFGRKPYLVKKLNADVTSESNTLPIAGEHLASQAPAIWDERSVEVVRFNQATREALQAEHLLRKYSLPRQLEIADEFLSPKIYKSVMHQVLFVEERFMKEEISRYTLNNAQLHAQRNIFNEITGMKFAVDGELFGVLRLQEEDALRPDDAAGRLLYRNVNSVWLQLADSGSKTVYEAPVEKVESESVVLRLPSKLCSDLKLHDTCNAAVNAQFQLNRLPLCQLHEAVERLTTGQLRLIFPDPTVGTLISEVKIRWQWLLDKRLNTNQKKIIERIASLEDNALPLVVFGPFGTGKTFTLNQTVRLLVQLDKSHRILLCTHSNRAADIHVELLHEYLTKNGIPAARPLRVYQPMRRLETASVVARKYCLIKDDMFVLPCRDDVVEHRVVITTLSTSQVLLDLEVLHGFFTHILIDEAAQALEPEALNPLKFAGTNTKIVFTGDHMQMTPEVYSPKARSLGLQKSLAERLFDLYEKYEAEAPKRNPNLNKESNVMWLTENYRCNEHILKFPSENFYGKKLIARGHESQPAHPKYGPLLFFSARGKDTKEQDNSYLNTSEVYEVEKRVREIADSWPPVWGPKILSDIAVLSSYRYQVQAIRKSLRKVKDLRDVKVDTIHNVQGEEFRVLFISTVRTFHTCKPQQEELRNNGSGQKLYWEFLSDPKLLNTAVTRARCMVAVVGDPVSLCTVGECRGIWRDYIKRCDDAGGLYGTTMKELSREISASIASVQLNPSAETFIPTFVPKAEKSLGAKAPEDKTIESAQKDVYVKVIEEKGVGKVLETKSDTREANGQQILSEGSTENDALDSKGRPILILKDQDRGEEEPDDGNTDSKDFQDNLLEDETVFPSDMDEIIQAFVQQCEETLKMDEERKSIFDDSEFPSLQAVKDLKQRPIERVQHPAFKGGADIKDLFPEVRVRNGRIEVRLTNLGFYRSPSERAKRIIISSKQQDFLDPSVLRQLVADEPEKYIVCNLRLSPEKLHMAYAEVEDTKTPSIQIKGKLHRAFDRDKVVIELAESKARSKADESEPAVRGRVVGVLEHIISPHERQFVCTTDYANPAVMVPINKAATKLVNLTDKTCEDIPMYKKDQNGRATRVKMFKREKVLSGKYLFVVKYLQWRRDFCNPLGIVVRPLSRGHDLESSMEIAYAEHGVRRKFKQQTLRYVDENFPPGWTIPEVERNNRTKISDAITIDPPTSMDLDDALTIENISPFKFLLGIHIADVSFFVRPNTPLDEEAFSRCTSYYPDNGHENIPMLPRQLSENFCSLLPNEDRLAVSVFATISEEGKLVGEPQIKRTVVRSCCRLSYTKAQMIIDEKDASTSEIPEEIKGKVRRLSSLAQKSRFHRLRDRAFDHWQNEGKDFEAHELVEEWMILANEEIAKLLSQRNSELAPLKIQLPPKDHRLAEWIQIYGKYTRMSLTLSATFTKETTDATPLEAFHDESIKFKIQRQVWRAICQAAESNDLSTLQYLICNESNHPQIATAVSHFRRIQSKSRCVCEGDQPPENICHYSLGIPRYTQFTSPIRRFIDIVVHRLLIGLVLTSSTNNHPSKDEVLKVCRRHTFMQDNARKFEKYCKRIHLATQLQQRCRETRVFTESIQHQSLHLQILNREDDLLANKNKTISLCHLNLLTVDEKKEHQGEEQSIILKWKIRKYMAPDFKRNTTELSTSNYKGTDEVIEIPPDVWVSVLDMIRANDKENLVTTIKKMQEKLSAIPSSRRKDTSAQTSFGQVHEIHYKHPHHNDEAQPSSEATVDHFYEKKVTLRKYDFLSVQLCPHMIRGILEPDVQVFKVDAHLNVCIEHRKYPRESFSHTARHQASRERYESIDEYVEAWKPVIAMEAATEAVKENDGFTIENLNVLWKHKADSVRGEFELPFSYCDSRQLNFHMGDLVCIRMSYCEISPSSVESESHGKSSKDGLHSDSSGSASDFWVAHCIIKSVKFLKEKRMVKVKMYLHQSASTTPEGLSNEDGYRCTLELIHRTLPQ</sequence>
<dbReference type="PANTHER" id="PTHR23355">
    <property type="entry name" value="RIBONUCLEASE"/>
    <property type="match status" value="1"/>
</dbReference>
<dbReference type="SMART" id="SM00955">
    <property type="entry name" value="RNB"/>
    <property type="match status" value="1"/>
</dbReference>
<feature type="region of interest" description="Disordered" evidence="2">
    <location>
        <begin position="948"/>
        <end position="1039"/>
    </location>
</feature>
<name>A0A3M6TAX1_POCDA</name>
<feature type="non-terminal residue" evidence="4">
    <location>
        <position position="3363"/>
    </location>
</feature>
<dbReference type="SUPFAM" id="SSF52540">
    <property type="entry name" value="P-loop containing nucleoside triphosphate hydrolases"/>
    <property type="match status" value="1"/>
</dbReference>
<dbReference type="GO" id="GO:0000932">
    <property type="term" value="C:P-body"/>
    <property type="evidence" value="ECO:0007669"/>
    <property type="project" value="TreeGrafter"/>
</dbReference>
<feature type="region of interest" description="Disordered" evidence="2">
    <location>
        <begin position="2162"/>
        <end position="2217"/>
    </location>
</feature>